<dbReference type="Proteomes" id="UP000054321">
    <property type="component" value="Unassembled WGS sequence"/>
</dbReference>
<sequence length="502" mass="56879">MDVRTAARKLERENTAGKLLTDAYDVCCKEKICCEWTSGACVPCSKHKGVEKLEKSREDTVSLRGSLLRYGPEIEKVLHKNTDNADTGYEDHKSERESPRQDEVQGGEAQIDGAQTKPRQSKNEIQALYPHGLSTLLTPNKHIGTSSRLGVVLFRPGDLLLGPFQLTSALMNDYRLLIPDWEYTTLNDVFSRRAFKTLPPKSDTFNLINKAFQYFHTALPIFDRVDFMKEFGERYFPHRVSDSSSDAAWWASINVVLAFAHRFRAMHTRKPHSEDREAWGYLQNALTVITELTLCPPSLLTVQALLGMAILVQATSNPGPCEVLVATAMRLAQSMGLHRQEQKKQLSMEQKAQREQRQSVFWIAYCLDKEISIRTGQPPSQDEEDMDVELPAETASLDKQTERRVIGVNIFNLRIGLAFIQGKIYKRLCSMSAQKLSRTERLVSAQELEVMLEEWKAGVPIDFGATFLGTEVLTEDLPALLHIAIIRLSYLKSLDVIRRYLT</sequence>
<reference evidence="4 5" key="1">
    <citation type="submission" date="2014-04" db="EMBL/GenBank/DDBJ databases">
        <authorList>
            <consortium name="DOE Joint Genome Institute"/>
            <person name="Kuo A."/>
            <person name="Martino E."/>
            <person name="Perotto S."/>
            <person name="Kohler A."/>
            <person name="Nagy L.G."/>
            <person name="Floudas D."/>
            <person name="Copeland A."/>
            <person name="Barry K.W."/>
            <person name="Cichocki N."/>
            <person name="Veneault-Fourrey C."/>
            <person name="LaButti K."/>
            <person name="Lindquist E.A."/>
            <person name="Lipzen A."/>
            <person name="Lundell T."/>
            <person name="Morin E."/>
            <person name="Murat C."/>
            <person name="Sun H."/>
            <person name="Tunlid A."/>
            <person name="Henrissat B."/>
            <person name="Grigoriev I.V."/>
            <person name="Hibbett D.S."/>
            <person name="Martin F."/>
            <person name="Nordberg H.P."/>
            <person name="Cantor M.N."/>
            <person name="Hua S.X."/>
        </authorList>
    </citation>
    <scope>NUCLEOTIDE SEQUENCE [LARGE SCALE GENOMIC DNA]</scope>
    <source>
        <strain evidence="4 5">Zn</strain>
    </source>
</reference>
<protein>
    <recommendedName>
        <fullName evidence="3">Xylanolytic transcriptional activator regulatory domain-containing protein</fullName>
    </recommendedName>
</protein>
<feature type="domain" description="Xylanolytic transcriptional activator regulatory" evidence="3">
    <location>
        <begin position="321"/>
        <end position="397"/>
    </location>
</feature>
<dbReference type="OrthoDB" id="2123952at2759"/>
<organism evidence="4 5">
    <name type="scientific">Oidiodendron maius (strain Zn)</name>
    <dbReference type="NCBI Taxonomy" id="913774"/>
    <lineage>
        <taxon>Eukaryota</taxon>
        <taxon>Fungi</taxon>
        <taxon>Dikarya</taxon>
        <taxon>Ascomycota</taxon>
        <taxon>Pezizomycotina</taxon>
        <taxon>Leotiomycetes</taxon>
        <taxon>Leotiomycetes incertae sedis</taxon>
        <taxon>Myxotrichaceae</taxon>
        <taxon>Oidiodendron</taxon>
    </lineage>
</organism>
<evidence type="ECO:0000256" key="2">
    <source>
        <dbReference type="SAM" id="MobiDB-lite"/>
    </source>
</evidence>
<dbReference type="PANTHER" id="PTHR46910:SF25">
    <property type="entry name" value="ABC-TRANSPORTER-REGULATING TRANSCRIPTION FACTOR"/>
    <property type="match status" value="1"/>
</dbReference>
<dbReference type="SMART" id="SM00906">
    <property type="entry name" value="Fungal_trans"/>
    <property type="match status" value="1"/>
</dbReference>
<evidence type="ECO:0000256" key="1">
    <source>
        <dbReference type="ARBA" id="ARBA00023242"/>
    </source>
</evidence>
<dbReference type="GO" id="GO:0006351">
    <property type="term" value="P:DNA-templated transcription"/>
    <property type="evidence" value="ECO:0007669"/>
    <property type="project" value="InterPro"/>
</dbReference>
<name>A0A0C3H9Q9_OIDMZ</name>
<dbReference type="GO" id="GO:0008270">
    <property type="term" value="F:zinc ion binding"/>
    <property type="evidence" value="ECO:0007669"/>
    <property type="project" value="InterPro"/>
</dbReference>
<dbReference type="AlphaFoldDB" id="A0A0C3H9Q9"/>
<gene>
    <name evidence="4" type="ORF">OIDMADRAFT_30364</name>
</gene>
<accession>A0A0C3H9Q9</accession>
<dbReference type="GO" id="GO:0003700">
    <property type="term" value="F:DNA-binding transcription factor activity"/>
    <property type="evidence" value="ECO:0007669"/>
    <property type="project" value="InterPro"/>
</dbReference>
<dbReference type="GO" id="GO:0003677">
    <property type="term" value="F:DNA binding"/>
    <property type="evidence" value="ECO:0007669"/>
    <property type="project" value="InterPro"/>
</dbReference>
<evidence type="ECO:0000313" key="4">
    <source>
        <dbReference type="EMBL" id="KIM99994.1"/>
    </source>
</evidence>
<keyword evidence="1" id="KW-0539">Nucleus</keyword>
<feature type="compositionally biased region" description="Basic and acidic residues" evidence="2">
    <location>
        <begin position="79"/>
        <end position="103"/>
    </location>
</feature>
<reference evidence="5" key="2">
    <citation type="submission" date="2015-01" db="EMBL/GenBank/DDBJ databases">
        <title>Evolutionary Origins and Diversification of the Mycorrhizal Mutualists.</title>
        <authorList>
            <consortium name="DOE Joint Genome Institute"/>
            <consortium name="Mycorrhizal Genomics Consortium"/>
            <person name="Kohler A."/>
            <person name="Kuo A."/>
            <person name="Nagy L.G."/>
            <person name="Floudas D."/>
            <person name="Copeland A."/>
            <person name="Barry K.W."/>
            <person name="Cichocki N."/>
            <person name="Veneault-Fourrey C."/>
            <person name="LaButti K."/>
            <person name="Lindquist E.A."/>
            <person name="Lipzen A."/>
            <person name="Lundell T."/>
            <person name="Morin E."/>
            <person name="Murat C."/>
            <person name="Riley R."/>
            <person name="Ohm R."/>
            <person name="Sun H."/>
            <person name="Tunlid A."/>
            <person name="Henrissat B."/>
            <person name="Grigoriev I.V."/>
            <person name="Hibbett D.S."/>
            <person name="Martin F."/>
        </authorList>
    </citation>
    <scope>NUCLEOTIDE SEQUENCE [LARGE SCALE GENOMIC DNA]</scope>
    <source>
        <strain evidence="5">Zn</strain>
    </source>
</reference>
<dbReference type="PANTHER" id="PTHR46910">
    <property type="entry name" value="TRANSCRIPTION FACTOR PDR1"/>
    <property type="match status" value="1"/>
</dbReference>
<dbReference type="EMBL" id="KN832878">
    <property type="protein sequence ID" value="KIM99994.1"/>
    <property type="molecule type" value="Genomic_DNA"/>
</dbReference>
<dbReference type="CDD" id="cd12148">
    <property type="entry name" value="fungal_TF_MHR"/>
    <property type="match status" value="1"/>
</dbReference>
<evidence type="ECO:0000313" key="5">
    <source>
        <dbReference type="Proteomes" id="UP000054321"/>
    </source>
</evidence>
<dbReference type="InterPro" id="IPR007219">
    <property type="entry name" value="XnlR_reg_dom"/>
</dbReference>
<dbReference type="HOGENOM" id="CLU_011099_0_2_1"/>
<dbReference type="InParanoid" id="A0A0C3H9Q9"/>
<feature type="region of interest" description="Disordered" evidence="2">
    <location>
        <begin position="79"/>
        <end position="121"/>
    </location>
</feature>
<proteinExistence type="predicted"/>
<dbReference type="Pfam" id="PF04082">
    <property type="entry name" value="Fungal_trans"/>
    <property type="match status" value="1"/>
</dbReference>
<dbReference type="InterPro" id="IPR050987">
    <property type="entry name" value="AtrR-like"/>
</dbReference>
<keyword evidence="5" id="KW-1185">Reference proteome</keyword>
<evidence type="ECO:0000259" key="3">
    <source>
        <dbReference type="SMART" id="SM00906"/>
    </source>
</evidence>